<sequence length="64" mass="7185">MGVKVTLKALRANNNMTQPQLAEKLGVSVSTVQSWENKGVQPRADQIAKLLNLFHVNFEDVIFF</sequence>
<dbReference type="AlphaFoldDB" id="A0A482PZ80"/>
<dbReference type="InterPro" id="IPR001387">
    <property type="entry name" value="Cro/C1-type_HTH"/>
</dbReference>
<dbReference type="Pfam" id="PF01381">
    <property type="entry name" value="HTH_3"/>
    <property type="match status" value="1"/>
</dbReference>
<reference evidence="2 3" key="1">
    <citation type="journal article" date="2021" name="Int. J. Food Microbiol.">
        <title>Safety demonstration of a microbial species for use in the food chain: Weissella confusa.</title>
        <authorList>
            <person name="Bourdichon F."/>
            <person name="Patrone V."/>
            <person name="Fontana A."/>
            <person name="Milani G."/>
            <person name="Morelli L."/>
        </authorList>
    </citation>
    <scope>NUCLEOTIDE SEQUENCE [LARGE SCALE GENOMIC DNA]</scope>
    <source>
        <strain evidence="2 3">CCUG 43002</strain>
    </source>
</reference>
<dbReference type="OrthoDB" id="9764596at2"/>
<protein>
    <submittedName>
        <fullName evidence="2">Helix-turn-helix transcriptional regulator</fullName>
    </submittedName>
</protein>
<dbReference type="PANTHER" id="PTHR46558">
    <property type="entry name" value="TRACRIPTIONAL REGULATORY PROTEIN-RELATED-RELATED"/>
    <property type="match status" value="1"/>
</dbReference>
<dbReference type="SMART" id="SM00530">
    <property type="entry name" value="HTH_XRE"/>
    <property type="match status" value="1"/>
</dbReference>
<comment type="caution">
    <text evidence="2">The sequence shown here is derived from an EMBL/GenBank/DDBJ whole genome shotgun (WGS) entry which is preliminary data.</text>
</comment>
<dbReference type="PANTHER" id="PTHR46558:SF4">
    <property type="entry name" value="DNA-BIDING PHAGE PROTEIN"/>
    <property type="match status" value="1"/>
</dbReference>
<dbReference type="PROSITE" id="PS50943">
    <property type="entry name" value="HTH_CROC1"/>
    <property type="match status" value="1"/>
</dbReference>
<dbReference type="CDD" id="cd00093">
    <property type="entry name" value="HTH_XRE"/>
    <property type="match status" value="1"/>
</dbReference>
<evidence type="ECO:0000313" key="2">
    <source>
        <dbReference type="EMBL" id="MBJ7637943.1"/>
    </source>
</evidence>
<proteinExistence type="predicted"/>
<dbReference type="Proteomes" id="UP000728106">
    <property type="component" value="Unassembled WGS sequence"/>
</dbReference>
<keyword evidence="1" id="KW-0238">DNA-binding</keyword>
<dbReference type="SUPFAM" id="SSF47413">
    <property type="entry name" value="lambda repressor-like DNA-binding domains"/>
    <property type="match status" value="1"/>
</dbReference>
<keyword evidence="3" id="KW-1185">Reference proteome</keyword>
<dbReference type="RefSeq" id="WP_135797509.1">
    <property type="nucleotide sequence ID" value="NZ_CP027565.1"/>
</dbReference>
<gene>
    <name evidence="2" type="ORF">HAU20_00710</name>
</gene>
<dbReference type="Gene3D" id="1.10.260.40">
    <property type="entry name" value="lambda repressor-like DNA-binding domains"/>
    <property type="match status" value="1"/>
</dbReference>
<dbReference type="EMBL" id="JAAOCP010000001">
    <property type="protein sequence ID" value="MBJ7637943.1"/>
    <property type="molecule type" value="Genomic_DNA"/>
</dbReference>
<accession>A0A482PZ80</accession>
<evidence type="ECO:0000313" key="3">
    <source>
        <dbReference type="Proteomes" id="UP000728106"/>
    </source>
</evidence>
<evidence type="ECO:0000256" key="1">
    <source>
        <dbReference type="ARBA" id="ARBA00023125"/>
    </source>
</evidence>
<organism evidence="2 3">
    <name type="scientific">Weissella confusa</name>
    <name type="common">Lactobacillus confusus</name>
    <dbReference type="NCBI Taxonomy" id="1583"/>
    <lineage>
        <taxon>Bacteria</taxon>
        <taxon>Bacillati</taxon>
        <taxon>Bacillota</taxon>
        <taxon>Bacilli</taxon>
        <taxon>Lactobacillales</taxon>
        <taxon>Lactobacillaceae</taxon>
        <taxon>Weissella</taxon>
    </lineage>
</organism>
<name>A0A482PZ80_WEICO</name>
<dbReference type="GO" id="GO:0003677">
    <property type="term" value="F:DNA binding"/>
    <property type="evidence" value="ECO:0007669"/>
    <property type="project" value="UniProtKB-KW"/>
</dbReference>
<dbReference type="InterPro" id="IPR010982">
    <property type="entry name" value="Lambda_DNA-bd_dom_sf"/>
</dbReference>